<organism evidence="1 2">
    <name type="scientific">Trachymyrmex septentrionalis</name>
    <dbReference type="NCBI Taxonomy" id="34720"/>
    <lineage>
        <taxon>Eukaryota</taxon>
        <taxon>Metazoa</taxon>
        <taxon>Ecdysozoa</taxon>
        <taxon>Arthropoda</taxon>
        <taxon>Hexapoda</taxon>
        <taxon>Insecta</taxon>
        <taxon>Pterygota</taxon>
        <taxon>Neoptera</taxon>
        <taxon>Endopterygota</taxon>
        <taxon>Hymenoptera</taxon>
        <taxon>Apocrita</taxon>
        <taxon>Aculeata</taxon>
        <taxon>Formicoidea</taxon>
        <taxon>Formicidae</taxon>
        <taxon>Myrmicinae</taxon>
        <taxon>Trachymyrmex</taxon>
    </lineage>
</organism>
<dbReference type="Gene3D" id="3.30.70.270">
    <property type="match status" value="1"/>
</dbReference>
<dbReference type="EMBL" id="KQ981880">
    <property type="protein sequence ID" value="KYN33987.1"/>
    <property type="molecule type" value="Genomic_DNA"/>
</dbReference>
<name>A0A195F1E3_9HYME</name>
<feature type="non-terminal residue" evidence="1">
    <location>
        <position position="1"/>
    </location>
</feature>
<dbReference type="GO" id="GO:0071897">
    <property type="term" value="P:DNA biosynthetic process"/>
    <property type="evidence" value="ECO:0007669"/>
    <property type="project" value="UniProtKB-ARBA"/>
</dbReference>
<evidence type="ECO:0008006" key="3">
    <source>
        <dbReference type="Google" id="ProtNLM"/>
    </source>
</evidence>
<protein>
    <recommendedName>
        <fullName evidence="3">Reverse transcriptase domain-containing protein</fullName>
    </recommendedName>
</protein>
<sequence length="121" mass="14247">LDKIFAVGLTINPEKCEFCHSQVRYLGFTIQRDDLRWKRERRQNHAFEQIRAKLVSAPMLSCPDFIVPFLHHLKNPIGRLTRWALELLEYDYETVHRKDALSCTFENDTGDGLITKLLLFL</sequence>
<evidence type="ECO:0000313" key="1">
    <source>
        <dbReference type="EMBL" id="KYN33987.1"/>
    </source>
</evidence>
<dbReference type="Proteomes" id="UP000078541">
    <property type="component" value="Unassembled WGS sequence"/>
</dbReference>
<reference evidence="1 2" key="1">
    <citation type="submission" date="2016-03" db="EMBL/GenBank/DDBJ databases">
        <title>Trachymyrmex septentrionalis WGS genome.</title>
        <authorList>
            <person name="Nygaard S."/>
            <person name="Hu H."/>
            <person name="Boomsma J."/>
            <person name="Zhang G."/>
        </authorList>
    </citation>
    <scope>NUCLEOTIDE SEQUENCE [LARGE SCALE GENOMIC DNA]</scope>
    <source>
        <strain evidence="1">Tsep2-gDNA-1</strain>
        <tissue evidence="1">Whole body</tissue>
    </source>
</reference>
<dbReference type="InterPro" id="IPR043502">
    <property type="entry name" value="DNA/RNA_pol_sf"/>
</dbReference>
<dbReference type="InterPro" id="IPR043128">
    <property type="entry name" value="Rev_trsase/Diguanyl_cyclase"/>
</dbReference>
<dbReference type="SUPFAM" id="SSF56672">
    <property type="entry name" value="DNA/RNA polymerases"/>
    <property type="match status" value="1"/>
</dbReference>
<proteinExistence type="predicted"/>
<dbReference type="AlphaFoldDB" id="A0A195F1E3"/>
<keyword evidence="2" id="KW-1185">Reference proteome</keyword>
<accession>A0A195F1E3</accession>
<evidence type="ECO:0000313" key="2">
    <source>
        <dbReference type="Proteomes" id="UP000078541"/>
    </source>
</evidence>
<gene>
    <name evidence="1" type="ORF">ALC56_11801</name>
</gene>